<sequence>MKKSIILAAGLGKRMKSSLPKVMHKILGKPMLSYVIDASDNAGINESIIVVGNGKEKVIDYFGNRYKYAVQKELLGTGDAVKSAIEYIDDNDTVVILCGDAPCIKSETIKNAINFHIENEASCTVITAEIDNPFGYGRIVKNNKRIIKIVEEKDANIEIKKIREVNSGIYVFAGKDLRESLNHLSNNNAQNEYYLTDTVEYLNKNNMKVIPFLLNDPFEMTGINDRKRLSEVENHFLRTKRIKLMNDGVTMHIPESIYIDYDAIIKSDVEIYPGVSILGKSFIESGAIIYSNSTIINSNIPKDSIIDPNVVINGKEKE</sequence>
<evidence type="ECO:0000256" key="4">
    <source>
        <dbReference type="ARBA" id="ARBA00048247"/>
    </source>
</evidence>
<dbReference type="Gene3D" id="3.90.550.10">
    <property type="entry name" value="Spore Coat Polysaccharide Biosynthesis Protein SpsA, Chain A"/>
    <property type="match status" value="1"/>
</dbReference>
<dbReference type="SUPFAM" id="SSF53448">
    <property type="entry name" value="Nucleotide-diphospho-sugar transferases"/>
    <property type="match status" value="1"/>
</dbReference>
<accession>A0A660S8Y9</accession>
<keyword evidence="1" id="KW-0808">Transferase</keyword>
<dbReference type="PANTHER" id="PTHR43584:SF3">
    <property type="entry name" value="BIFUNCTIONAL PROTEIN GLMU"/>
    <property type="match status" value="1"/>
</dbReference>
<evidence type="ECO:0000259" key="7">
    <source>
        <dbReference type="Pfam" id="PF00483"/>
    </source>
</evidence>
<evidence type="ECO:0000313" key="8">
    <source>
        <dbReference type="EMBL" id="RKX66625.1"/>
    </source>
</evidence>
<organism evidence="8 9">
    <name type="scientific">candidate division TA06 bacterium</name>
    <dbReference type="NCBI Taxonomy" id="2250710"/>
    <lineage>
        <taxon>Bacteria</taxon>
        <taxon>Bacteria division TA06</taxon>
    </lineage>
</organism>
<dbReference type="GO" id="GO:0003977">
    <property type="term" value="F:UDP-N-acetylglucosamine diphosphorylase activity"/>
    <property type="evidence" value="ECO:0007669"/>
    <property type="project" value="UniProtKB-EC"/>
</dbReference>
<name>A0A660S8Y9_UNCT6</name>
<evidence type="ECO:0000313" key="9">
    <source>
        <dbReference type="Proteomes" id="UP000282321"/>
    </source>
</evidence>
<evidence type="ECO:0000256" key="1">
    <source>
        <dbReference type="ARBA" id="ARBA00022679"/>
    </source>
</evidence>
<dbReference type="Gene3D" id="2.160.10.10">
    <property type="entry name" value="Hexapeptide repeat proteins"/>
    <property type="match status" value="1"/>
</dbReference>
<dbReference type="PANTHER" id="PTHR43584">
    <property type="entry name" value="NUCLEOTIDYL TRANSFERASE"/>
    <property type="match status" value="1"/>
</dbReference>
<comment type="function">
    <text evidence="6">Catalyzes the last two sequential reactions in the de novo biosynthetic pathway for UDP-N-acetylglucosamine (UDP-GlcNAc). The C-terminal domain catalyzes the transfer of acetyl group from acetyl coenzyme A to glucosamine-1-phosphate (GlcN-1-P) to produce N-acetylglucosamine-1-phosphate (GlcNAc-1-P), which is converted into UDP-GlcNAc by the transfer of uridine 5-monophosphate (from uridine 5-triphosphate), a reaction catalyzed by the N-terminal domain.</text>
</comment>
<reference evidence="8 9" key="1">
    <citation type="submission" date="2018-06" db="EMBL/GenBank/DDBJ databases">
        <title>Extensive metabolic versatility and redundancy in microbially diverse, dynamic hydrothermal sediments.</title>
        <authorList>
            <person name="Dombrowski N."/>
            <person name="Teske A."/>
            <person name="Baker B.J."/>
        </authorList>
    </citation>
    <scope>NUCLEOTIDE SEQUENCE [LARGE SCALE GENOMIC DNA]</scope>
    <source>
        <strain evidence="8">B35_G9</strain>
    </source>
</reference>
<dbReference type="InterPro" id="IPR005835">
    <property type="entry name" value="NTP_transferase_dom"/>
</dbReference>
<evidence type="ECO:0000256" key="3">
    <source>
        <dbReference type="ARBA" id="ARBA00023315"/>
    </source>
</evidence>
<feature type="domain" description="Nucleotidyl transferase" evidence="7">
    <location>
        <begin position="3"/>
        <end position="210"/>
    </location>
</feature>
<dbReference type="Proteomes" id="UP000282321">
    <property type="component" value="Unassembled WGS sequence"/>
</dbReference>
<dbReference type="AlphaFoldDB" id="A0A660S8Y9"/>
<protein>
    <recommendedName>
        <fullName evidence="7">Nucleotidyl transferase domain-containing protein</fullName>
    </recommendedName>
</protein>
<comment type="catalytic activity">
    <reaction evidence="4">
        <text>alpha-D-glucosamine 1-phosphate + acetyl-CoA = N-acetyl-alpha-D-glucosamine 1-phosphate + CoA + H(+)</text>
        <dbReference type="Rhea" id="RHEA:13725"/>
        <dbReference type="ChEBI" id="CHEBI:15378"/>
        <dbReference type="ChEBI" id="CHEBI:57287"/>
        <dbReference type="ChEBI" id="CHEBI:57288"/>
        <dbReference type="ChEBI" id="CHEBI:57776"/>
        <dbReference type="ChEBI" id="CHEBI:58516"/>
        <dbReference type="EC" id="2.3.1.157"/>
    </reaction>
</comment>
<keyword evidence="2" id="KW-0548">Nucleotidyltransferase</keyword>
<evidence type="ECO:0000256" key="5">
    <source>
        <dbReference type="ARBA" id="ARBA00048493"/>
    </source>
</evidence>
<dbReference type="Pfam" id="PF00483">
    <property type="entry name" value="NTP_transferase"/>
    <property type="match status" value="1"/>
</dbReference>
<evidence type="ECO:0000256" key="2">
    <source>
        <dbReference type="ARBA" id="ARBA00022695"/>
    </source>
</evidence>
<dbReference type="InterPro" id="IPR050065">
    <property type="entry name" value="GlmU-like"/>
</dbReference>
<dbReference type="GO" id="GO:0019134">
    <property type="term" value="F:glucosamine-1-phosphate N-acetyltransferase activity"/>
    <property type="evidence" value="ECO:0007669"/>
    <property type="project" value="UniProtKB-EC"/>
</dbReference>
<evidence type="ECO:0000256" key="6">
    <source>
        <dbReference type="ARBA" id="ARBA00049628"/>
    </source>
</evidence>
<gene>
    <name evidence="8" type="ORF">DRP44_03705</name>
</gene>
<comment type="caution">
    <text evidence="8">The sequence shown here is derived from an EMBL/GenBank/DDBJ whole genome shotgun (WGS) entry which is preliminary data.</text>
</comment>
<keyword evidence="3" id="KW-0012">Acyltransferase</keyword>
<comment type="catalytic activity">
    <reaction evidence="5">
        <text>N-acetyl-alpha-D-glucosamine 1-phosphate + UTP + H(+) = UDP-N-acetyl-alpha-D-glucosamine + diphosphate</text>
        <dbReference type="Rhea" id="RHEA:13509"/>
        <dbReference type="ChEBI" id="CHEBI:15378"/>
        <dbReference type="ChEBI" id="CHEBI:33019"/>
        <dbReference type="ChEBI" id="CHEBI:46398"/>
        <dbReference type="ChEBI" id="CHEBI:57705"/>
        <dbReference type="ChEBI" id="CHEBI:57776"/>
        <dbReference type="EC" id="2.7.7.23"/>
    </reaction>
</comment>
<dbReference type="CDD" id="cd02540">
    <property type="entry name" value="GT2_GlmU_N_bac"/>
    <property type="match status" value="1"/>
</dbReference>
<dbReference type="InterPro" id="IPR029044">
    <property type="entry name" value="Nucleotide-diphossugar_trans"/>
</dbReference>
<proteinExistence type="predicted"/>
<dbReference type="EMBL" id="QNBC01000037">
    <property type="protein sequence ID" value="RKX66625.1"/>
    <property type="molecule type" value="Genomic_DNA"/>
</dbReference>